<dbReference type="Pfam" id="PF03466">
    <property type="entry name" value="LysR_substrate"/>
    <property type="match status" value="1"/>
</dbReference>
<evidence type="ECO:0000256" key="3">
    <source>
        <dbReference type="ARBA" id="ARBA00023125"/>
    </source>
</evidence>
<protein>
    <submittedName>
        <fullName evidence="6">LysR family transcriptional regulator</fullName>
    </submittedName>
</protein>
<dbReference type="RefSeq" id="WP_200335720.1">
    <property type="nucleotide sequence ID" value="NZ_CP066786.1"/>
</dbReference>
<evidence type="ECO:0000256" key="1">
    <source>
        <dbReference type="ARBA" id="ARBA00009437"/>
    </source>
</evidence>
<dbReference type="Gene3D" id="1.10.10.10">
    <property type="entry name" value="Winged helix-like DNA-binding domain superfamily/Winged helix DNA-binding domain"/>
    <property type="match status" value="1"/>
</dbReference>
<dbReference type="GO" id="GO:0003700">
    <property type="term" value="F:DNA-binding transcription factor activity"/>
    <property type="evidence" value="ECO:0007669"/>
    <property type="project" value="InterPro"/>
</dbReference>
<evidence type="ECO:0000259" key="5">
    <source>
        <dbReference type="PROSITE" id="PS50931"/>
    </source>
</evidence>
<sequence>MNNFDLNDLHGFGLIASAGGLSPASRRFGVPKATLSRALQRLENAAGAPLFDRIGRGLRMTPLGESLLPAAEDALSLLSTAEEAVRLGQGEPSGRLRIAGSALSGQKLLAPVLARLTEQYPAVKASLRVTSGGPDPVAEELDVVIRVGRPNEPYLVAKKIVASPLALYTFRTRGAEVDLSDPSAVEGLGRIDIAIDEFPHEWRMTGSKGEVVYLTSEPLMTVSEPTVALGILSAGSGVALLPMLYAEPLARAGALVRALPDFIGPQMELFAALPPKRSNVPAVRAFLDLLVSHVMEIKDVASAYDFTTERISMASKTTRIS</sequence>
<reference evidence="6 7" key="1">
    <citation type="submission" date="2020-12" db="EMBL/GenBank/DDBJ databases">
        <authorList>
            <person name="Zheng R.K."/>
            <person name="Sun C.M."/>
        </authorList>
    </citation>
    <scope>NUCLEOTIDE SEQUENCE [LARGE SCALE GENOMIC DNA]</scope>
    <source>
        <strain evidence="6 7">ZRK001</strain>
    </source>
</reference>
<comment type="similarity">
    <text evidence="1">Belongs to the LysR transcriptional regulatory family.</text>
</comment>
<name>A0A7T7HJL7_9HYPH</name>
<dbReference type="Gene3D" id="3.40.190.290">
    <property type="match status" value="1"/>
</dbReference>
<feature type="domain" description="HTH lysR-type" evidence="5">
    <location>
        <begin position="4"/>
        <end position="61"/>
    </location>
</feature>
<dbReference type="Proteomes" id="UP000596083">
    <property type="component" value="Chromosome"/>
</dbReference>
<dbReference type="InterPro" id="IPR000847">
    <property type="entry name" value="LysR_HTH_N"/>
</dbReference>
<dbReference type="InterPro" id="IPR036388">
    <property type="entry name" value="WH-like_DNA-bd_sf"/>
</dbReference>
<dbReference type="AlphaFoldDB" id="A0A7T7HJL7"/>
<evidence type="ECO:0000256" key="4">
    <source>
        <dbReference type="ARBA" id="ARBA00023163"/>
    </source>
</evidence>
<evidence type="ECO:0000313" key="6">
    <source>
        <dbReference type="EMBL" id="QQM30391.1"/>
    </source>
</evidence>
<evidence type="ECO:0000256" key="2">
    <source>
        <dbReference type="ARBA" id="ARBA00023015"/>
    </source>
</evidence>
<dbReference type="SUPFAM" id="SSF46785">
    <property type="entry name" value="Winged helix' DNA-binding domain"/>
    <property type="match status" value="1"/>
</dbReference>
<dbReference type="PROSITE" id="PS50931">
    <property type="entry name" value="HTH_LYSR"/>
    <property type="match status" value="1"/>
</dbReference>
<dbReference type="InterPro" id="IPR036390">
    <property type="entry name" value="WH_DNA-bd_sf"/>
</dbReference>
<proteinExistence type="inferred from homology"/>
<dbReference type="Pfam" id="PF00126">
    <property type="entry name" value="HTH_1"/>
    <property type="match status" value="1"/>
</dbReference>
<organism evidence="6 7">
    <name type="scientific">Martelella lutilitoris</name>
    <dbReference type="NCBI Taxonomy" id="2583532"/>
    <lineage>
        <taxon>Bacteria</taxon>
        <taxon>Pseudomonadati</taxon>
        <taxon>Pseudomonadota</taxon>
        <taxon>Alphaproteobacteria</taxon>
        <taxon>Hyphomicrobiales</taxon>
        <taxon>Aurantimonadaceae</taxon>
        <taxon>Martelella</taxon>
    </lineage>
</organism>
<dbReference type="PANTHER" id="PTHR30537">
    <property type="entry name" value="HTH-TYPE TRANSCRIPTIONAL REGULATOR"/>
    <property type="match status" value="1"/>
</dbReference>
<keyword evidence="3" id="KW-0238">DNA-binding</keyword>
<dbReference type="InterPro" id="IPR058163">
    <property type="entry name" value="LysR-type_TF_proteobact-type"/>
</dbReference>
<accession>A0A7T7HJL7</accession>
<dbReference type="KEGG" id="mlut:JET14_19350"/>
<dbReference type="GO" id="GO:0003677">
    <property type="term" value="F:DNA binding"/>
    <property type="evidence" value="ECO:0007669"/>
    <property type="project" value="UniProtKB-KW"/>
</dbReference>
<keyword evidence="2" id="KW-0805">Transcription regulation</keyword>
<dbReference type="SUPFAM" id="SSF53850">
    <property type="entry name" value="Periplasmic binding protein-like II"/>
    <property type="match status" value="1"/>
</dbReference>
<keyword evidence="4" id="KW-0804">Transcription</keyword>
<evidence type="ECO:0000313" key="7">
    <source>
        <dbReference type="Proteomes" id="UP000596083"/>
    </source>
</evidence>
<dbReference type="PANTHER" id="PTHR30537:SF5">
    <property type="entry name" value="HTH-TYPE TRANSCRIPTIONAL ACTIVATOR TTDR-RELATED"/>
    <property type="match status" value="1"/>
</dbReference>
<dbReference type="InterPro" id="IPR005119">
    <property type="entry name" value="LysR_subst-bd"/>
</dbReference>
<dbReference type="EMBL" id="CP066786">
    <property type="protein sequence ID" value="QQM30391.1"/>
    <property type="molecule type" value="Genomic_DNA"/>
</dbReference>
<gene>
    <name evidence="6" type="ORF">JET14_19350</name>
</gene>